<evidence type="ECO:0000313" key="5">
    <source>
        <dbReference type="EMBL" id="SOB98614.1"/>
    </source>
</evidence>
<feature type="domain" description="GH18" evidence="4">
    <location>
        <begin position="114"/>
        <end position="440"/>
    </location>
</feature>
<evidence type="ECO:0000256" key="2">
    <source>
        <dbReference type="ARBA" id="ARBA00023295"/>
    </source>
</evidence>
<evidence type="ECO:0000259" key="4">
    <source>
        <dbReference type="PROSITE" id="PS51910"/>
    </source>
</evidence>
<dbReference type="PANTHER" id="PTHR46066">
    <property type="entry name" value="CHITINASE DOMAIN-CONTAINING PROTEIN 1 FAMILY MEMBER"/>
    <property type="match status" value="1"/>
</dbReference>
<feature type="domain" description="LysM" evidence="3">
    <location>
        <begin position="62"/>
        <end position="106"/>
    </location>
</feature>
<evidence type="ECO:0000256" key="1">
    <source>
        <dbReference type="ARBA" id="ARBA00022801"/>
    </source>
</evidence>
<dbReference type="InterPro" id="IPR029070">
    <property type="entry name" value="Chitinase_insertion_sf"/>
</dbReference>
<dbReference type="Gene3D" id="3.10.50.10">
    <property type="match status" value="1"/>
</dbReference>
<dbReference type="GO" id="GO:0008061">
    <property type="term" value="F:chitin binding"/>
    <property type="evidence" value="ECO:0007669"/>
    <property type="project" value="InterPro"/>
</dbReference>
<organism evidence="5 6">
    <name type="scientific">Ureibacillus xyleni</name>
    <dbReference type="NCBI Taxonomy" id="614648"/>
    <lineage>
        <taxon>Bacteria</taxon>
        <taxon>Bacillati</taxon>
        <taxon>Bacillota</taxon>
        <taxon>Bacilli</taxon>
        <taxon>Bacillales</taxon>
        <taxon>Caryophanaceae</taxon>
        <taxon>Ureibacillus</taxon>
    </lineage>
</organism>
<proteinExistence type="predicted"/>
<dbReference type="SMART" id="SM00257">
    <property type="entry name" value="LysM"/>
    <property type="match status" value="2"/>
</dbReference>
<dbReference type="SUPFAM" id="SSF54106">
    <property type="entry name" value="LysM domain"/>
    <property type="match status" value="2"/>
</dbReference>
<dbReference type="EMBL" id="OBMQ01000002">
    <property type="protein sequence ID" value="SOB98614.1"/>
    <property type="molecule type" value="Genomic_DNA"/>
</dbReference>
<dbReference type="Pfam" id="PF01476">
    <property type="entry name" value="LysM"/>
    <property type="match status" value="2"/>
</dbReference>
<dbReference type="SMART" id="SM00636">
    <property type="entry name" value="Glyco_18"/>
    <property type="match status" value="1"/>
</dbReference>
<dbReference type="CDD" id="cd02874">
    <property type="entry name" value="GH18_CFLE_spore_hydrolase"/>
    <property type="match status" value="1"/>
</dbReference>
<dbReference type="GO" id="GO:0016798">
    <property type="term" value="F:hydrolase activity, acting on glycosyl bonds"/>
    <property type="evidence" value="ECO:0007669"/>
    <property type="project" value="UniProtKB-KW"/>
</dbReference>
<dbReference type="InterPro" id="IPR011583">
    <property type="entry name" value="Chitinase_II/V-like_cat"/>
</dbReference>
<sequence>MFRTTLKGGNKIQIHVVQPGQSLFGIAQAYGTTIENIVRANQIEDSSRLVIGQALVIPIYGSFYWVQSGDTLYSIAQRFGVNYTTLAQINGINPSTPLTVGTRLYIPPMPKRDAEVNIYIEPMGDTVSEELLTEARSVGPYLTYLAPFSYEARRDGSLDPIPTEGIPEVAQSTGATLMMVVTNLENGQFSGELGRAILQSTAVQDVLLENIVEEARRIGGVSDIHFDFEFLPGDQRQAYNNFLRRAANYLHNEGFLISSALAPKTSAEQAGQWYEAHDYRAHGEIVDFVVLMTYEWGYSGGPPMAVSPIQEVEKVLRYALSEMPASKIMMGQNLYGYDWTLPFVQGGQYARAVSPQRAVEIAKENNVAIQYDYTAQAPHFNYVDSAGKAHKVWFEDARSIQAKFNLMKRLNLRGISYWKLGFPFPQNWLLIGENFNVKKR</sequence>
<accession>A0A285S162</accession>
<dbReference type="AlphaFoldDB" id="A0A285S162"/>
<dbReference type="Proteomes" id="UP000219636">
    <property type="component" value="Unassembled WGS sequence"/>
</dbReference>
<dbReference type="PANTHER" id="PTHR46066:SF2">
    <property type="entry name" value="CHITINASE DOMAIN-CONTAINING PROTEIN 1"/>
    <property type="match status" value="1"/>
</dbReference>
<dbReference type="InterPro" id="IPR001223">
    <property type="entry name" value="Glyco_hydro18_cat"/>
</dbReference>
<reference evidence="6" key="1">
    <citation type="submission" date="2017-08" db="EMBL/GenBank/DDBJ databases">
        <authorList>
            <person name="Varghese N."/>
            <person name="Submissions S."/>
        </authorList>
    </citation>
    <scope>NUCLEOTIDE SEQUENCE [LARGE SCALE GENOMIC DNA]</scope>
    <source>
        <strain evidence="6">JC22</strain>
    </source>
</reference>
<dbReference type="InterPro" id="IPR036779">
    <property type="entry name" value="LysM_dom_sf"/>
</dbReference>
<dbReference type="Gene3D" id="3.20.20.80">
    <property type="entry name" value="Glycosidases"/>
    <property type="match status" value="1"/>
</dbReference>
<evidence type="ECO:0000259" key="3">
    <source>
        <dbReference type="PROSITE" id="PS51782"/>
    </source>
</evidence>
<dbReference type="InterPro" id="IPR041704">
    <property type="entry name" value="CFLE_GH18"/>
</dbReference>
<keyword evidence="1" id="KW-0378">Hydrolase</keyword>
<dbReference type="PROSITE" id="PS51782">
    <property type="entry name" value="LYSM"/>
    <property type="match status" value="2"/>
</dbReference>
<dbReference type="Pfam" id="PF00704">
    <property type="entry name" value="Glyco_hydro_18"/>
    <property type="match status" value="1"/>
</dbReference>
<dbReference type="GO" id="GO:0070492">
    <property type="term" value="F:oligosaccharide binding"/>
    <property type="evidence" value="ECO:0007669"/>
    <property type="project" value="TreeGrafter"/>
</dbReference>
<feature type="domain" description="LysM" evidence="3">
    <location>
        <begin position="13"/>
        <end position="57"/>
    </location>
</feature>
<keyword evidence="2" id="KW-0326">Glycosidase</keyword>
<dbReference type="InterPro" id="IPR017853">
    <property type="entry name" value="GH"/>
</dbReference>
<protein>
    <submittedName>
        <fullName evidence="5">Spore germination protein</fullName>
    </submittedName>
</protein>
<evidence type="ECO:0000313" key="6">
    <source>
        <dbReference type="Proteomes" id="UP000219636"/>
    </source>
</evidence>
<gene>
    <name evidence="5" type="ORF">SAMN05880501_10260</name>
</gene>
<dbReference type="GO" id="GO:0012505">
    <property type="term" value="C:endomembrane system"/>
    <property type="evidence" value="ECO:0007669"/>
    <property type="project" value="TreeGrafter"/>
</dbReference>
<keyword evidence="6" id="KW-1185">Reference proteome</keyword>
<dbReference type="CDD" id="cd00118">
    <property type="entry name" value="LysM"/>
    <property type="match status" value="2"/>
</dbReference>
<name>A0A285S162_9BACL</name>
<dbReference type="SUPFAM" id="SSF51445">
    <property type="entry name" value="(Trans)glycosidases"/>
    <property type="match status" value="1"/>
</dbReference>
<dbReference type="PROSITE" id="PS51910">
    <property type="entry name" value="GH18_2"/>
    <property type="match status" value="1"/>
</dbReference>
<dbReference type="Gene3D" id="3.10.350.10">
    <property type="entry name" value="LysM domain"/>
    <property type="match status" value="2"/>
</dbReference>
<dbReference type="InterPro" id="IPR018392">
    <property type="entry name" value="LysM"/>
</dbReference>
<dbReference type="GO" id="GO:0005975">
    <property type="term" value="P:carbohydrate metabolic process"/>
    <property type="evidence" value="ECO:0007669"/>
    <property type="project" value="InterPro"/>
</dbReference>